<comment type="cofactor">
    <cofactor evidence="1">
        <name>Mo-bis(molybdopterin guanine dinucleotide)</name>
        <dbReference type="ChEBI" id="CHEBI:60539"/>
    </cofactor>
</comment>
<accession>A0A6C9QJ91</accession>
<feature type="non-terminal residue" evidence="5">
    <location>
        <position position="191"/>
    </location>
</feature>
<dbReference type="InterPro" id="IPR006311">
    <property type="entry name" value="TAT_signal"/>
</dbReference>
<dbReference type="AlphaFoldDB" id="A0A6C9QJ91"/>
<feature type="domain" description="Molybdopterin oxidoreductase N-terminal" evidence="4">
    <location>
        <begin position="55"/>
        <end position="95"/>
    </location>
</feature>
<proteinExistence type="predicted"/>
<dbReference type="GO" id="GO:0016491">
    <property type="term" value="F:oxidoreductase activity"/>
    <property type="evidence" value="ECO:0007669"/>
    <property type="project" value="InterPro"/>
</dbReference>
<reference evidence="5" key="1">
    <citation type="journal article" date="2019" name="Nat. Med.">
        <title>A library of human gut bacterial isolates paired with longitudinal multiomics data enables mechanistic microbiome research.</title>
        <authorList>
            <person name="Poyet M."/>
            <person name="Groussin M."/>
            <person name="Gibbons S.M."/>
            <person name="Avila-Pacheco J."/>
            <person name="Jiang X."/>
            <person name="Kearney S.M."/>
            <person name="Perrotta A.R."/>
            <person name="Berdy B."/>
            <person name="Zhao S."/>
            <person name="Lieberman T.D."/>
            <person name="Swanson P.K."/>
            <person name="Smith M."/>
            <person name="Roesemann S."/>
            <person name="Alexander J.E."/>
            <person name="Rich S.A."/>
            <person name="Livny J."/>
            <person name="Vlamakis H."/>
            <person name="Clish C."/>
            <person name="Bullock K."/>
            <person name="Deik A."/>
            <person name="Scott J."/>
            <person name="Pierce K.A."/>
            <person name="Xavier R.J."/>
            <person name="Alm E.J."/>
        </authorList>
    </citation>
    <scope>NUCLEOTIDE SEQUENCE</scope>
    <source>
        <strain evidence="5">BIOML-A446</strain>
    </source>
</reference>
<name>A0A6C9QJ91_ECOLX</name>
<dbReference type="InterPro" id="IPR006656">
    <property type="entry name" value="Mopterin_OxRdtase"/>
</dbReference>
<dbReference type="Pfam" id="PF18364">
    <property type="entry name" value="Molybdopterin_N"/>
    <property type="match status" value="1"/>
</dbReference>
<dbReference type="GO" id="GO:0030151">
    <property type="term" value="F:molybdenum ion binding"/>
    <property type="evidence" value="ECO:0007669"/>
    <property type="project" value="TreeGrafter"/>
</dbReference>
<evidence type="ECO:0000313" key="5">
    <source>
        <dbReference type="EMBL" id="MSL41332.1"/>
    </source>
</evidence>
<dbReference type="SUPFAM" id="SSF53706">
    <property type="entry name" value="Formate dehydrogenase/DMSO reductase, domains 1-3"/>
    <property type="match status" value="1"/>
</dbReference>
<dbReference type="PANTHER" id="PTHR43742">
    <property type="entry name" value="TRIMETHYLAMINE-N-OXIDE REDUCTASE"/>
    <property type="match status" value="1"/>
</dbReference>
<dbReference type="GO" id="GO:0009061">
    <property type="term" value="P:anaerobic respiration"/>
    <property type="evidence" value="ECO:0007669"/>
    <property type="project" value="TreeGrafter"/>
</dbReference>
<dbReference type="Pfam" id="PF00384">
    <property type="entry name" value="Molybdopterin"/>
    <property type="match status" value="1"/>
</dbReference>
<evidence type="ECO:0000259" key="4">
    <source>
        <dbReference type="Pfam" id="PF18364"/>
    </source>
</evidence>
<dbReference type="InterPro" id="IPR050612">
    <property type="entry name" value="Prok_Mopterin_Oxidored"/>
</dbReference>
<dbReference type="InterPro" id="IPR041460">
    <property type="entry name" value="Molybdopterin_N"/>
</dbReference>
<dbReference type="EMBL" id="WKRU01000431">
    <property type="protein sequence ID" value="MSL41332.1"/>
    <property type="molecule type" value="Genomic_DNA"/>
</dbReference>
<feature type="domain" description="Molybdopterin oxidoreductase" evidence="3">
    <location>
        <begin position="99"/>
        <end position="190"/>
    </location>
</feature>
<gene>
    <name evidence="5" type="ORF">GKE65_24880</name>
</gene>
<dbReference type="PROSITE" id="PS51318">
    <property type="entry name" value="TAT"/>
    <property type="match status" value="1"/>
</dbReference>
<dbReference type="Gene3D" id="3.40.50.740">
    <property type="match status" value="1"/>
</dbReference>
<evidence type="ECO:0000256" key="1">
    <source>
        <dbReference type="ARBA" id="ARBA00001942"/>
    </source>
</evidence>
<comment type="caution">
    <text evidence="5">The sequence shown here is derived from an EMBL/GenBank/DDBJ whole genome shotgun (WGS) entry which is preliminary data.</text>
</comment>
<sequence>MNNNDLFQASRRRFLAQLGGLTVAGMLGPSLLTPRSATAAQAATEAVTSKEGILTGSHWGAIRATVKEGRFVAAKPFELDKYPSKMIAGLPDHVHNAARIRYPMVRVDWLRKRHLSDTSQRGDNRFVRVSWDEALDMFYEELERVQKTHGPSALLTASGWQSTGMFHNASGMLAKAIALHGNSVGTGGDYS</sequence>
<dbReference type="GO" id="GO:0009055">
    <property type="term" value="F:electron transfer activity"/>
    <property type="evidence" value="ECO:0007669"/>
    <property type="project" value="TreeGrafter"/>
</dbReference>
<keyword evidence="2" id="KW-0500">Molybdenum</keyword>
<dbReference type="GO" id="GO:0030288">
    <property type="term" value="C:outer membrane-bounded periplasmic space"/>
    <property type="evidence" value="ECO:0007669"/>
    <property type="project" value="TreeGrafter"/>
</dbReference>
<evidence type="ECO:0000259" key="3">
    <source>
        <dbReference type="Pfam" id="PF00384"/>
    </source>
</evidence>
<protein>
    <submittedName>
        <fullName evidence="5">Molybdopterin-dependent oxidoreductase</fullName>
    </submittedName>
</protein>
<organism evidence="5">
    <name type="scientific">Escherichia coli</name>
    <dbReference type="NCBI Taxonomy" id="562"/>
    <lineage>
        <taxon>Bacteria</taxon>
        <taxon>Pseudomonadati</taxon>
        <taxon>Pseudomonadota</taxon>
        <taxon>Gammaproteobacteria</taxon>
        <taxon>Enterobacterales</taxon>
        <taxon>Enterobacteriaceae</taxon>
        <taxon>Escherichia</taxon>
    </lineage>
</organism>
<evidence type="ECO:0000256" key="2">
    <source>
        <dbReference type="ARBA" id="ARBA00022505"/>
    </source>
</evidence>
<dbReference type="PANTHER" id="PTHR43742:SF4">
    <property type="entry name" value="TRIMETHYLAMINE-N-OXIDE REDUCTASE 1"/>
    <property type="match status" value="1"/>
</dbReference>